<dbReference type="GO" id="GO:0043597">
    <property type="term" value="C:cytoplasmic replication fork"/>
    <property type="evidence" value="ECO:0007669"/>
    <property type="project" value="TreeGrafter"/>
</dbReference>
<keyword evidence="8 15" id="KW-0413">Isomerase</keyword>
<dbReference type="Gene3D" id="3.40.50.140">
    <property type="match status" value="1"/>
</dbReference>
<dbReference type="RefSeq" id="WP_110131920.1">
    <property type="nucleotide sequence ID" value="NZ_QHJQ01000011.1"/>
</dbReference>
<dbReference type="InterPro" id="IPR013497">
    <property type="entry name" value="Topo_IA_cen"/>
</dbReference>
<feature type="domain" description="Toprim" evidence="13">
    <location>
        <begin position="2"/>
        <end position="144"/>
    </location>
</feature>
<dbReference type="NCBIfam" id="TIGR01056">
    <property type="entry name" value="topB"/>
    <property type="match status" value="1"/>
</dbReference>
<dbReference type="GO" id="GO:0006310">
    <property type="term" value="P:DNA recombination"/>
    <property type="evidence" value="ECO:0007669"/>
    <property type="project" value="TreeGrafter"/>
</dbReference>
<keyword evidence="4" id="KW-0479">Metal-binding</keyword>
<dbReference type="InterPro" id="IPR006171">
    <property type="entry name" value="TOPRIM_dom"/>
</dbReference>
<evidence type="ECO:0000256" key="11">
    <source>
        <dbReference type="ARBA" id="ARBA00032235"/>
    </source>
</evidence>
<dbReference type="GO" id="GO:0046872">
    <property type="term" value="F:metal ion binding"/>
    <property type="evidence" value="ECO:0007669"/>
    <property type="project" value="UniProtKB-KW"/>
</dbReference>
<evidence type="ECO:0000256" key="1">
    <source>
        <dbReference type="ARBA" id="ARBA00000213"/>
    </source>
</evidence>
<dbReference type="InterPro" id="IPR025589">
    <property type="entry name" value="Toprim_C_rpt"/>
</dbReference>
<dbReference type="InterPro" id="IPR023406">
    <property type="entry name" value="Topo_IA_AS"/>
</dbReference>
<dbReference type="CDD" id="cd00186">
    <property type="entry name" value="TOP1Ac"/>
    <property type="match status" value="1"/>
</dbReference>
<dbReference type="InterPro" id="IPR000380">
    <property type="entry name" value="Topo_IA"/>
</dbReference>
<name>A0A317ZD33_9BACT</name>
<dbReference type="Pfam" id="PF01131">
    <property type="entry name" value="Topoisom_bac"/>
    <property type="match status" value="1"/>
</dbReference>
<dbReference type="Proteomes" id="UP000247099">
    <property type="component" value="Unassembled WGS sequence"/>
</dbReference>
<keyword evidence="5" id="KW-0460">Magnesium</keyword>
<evidence type="ECO:0000259" key="14">
    <source>
        <dbReference type="PROSITE" id="PS52039"/>
    </source>
</evidence>
<dbReference type="PANTHER" id="PTHR11390">
    <property type="entry name" value="PROKARYOTIC DNA TOPOISOMERASE"/>
    <property type="match status" value="1"/>
</dbReference>
<evidence type="ECO:0000313" key="16">
    <source>
        <dbReference type="Proteomes" id="UP000247099"/>
    </source>
</evidence>
<evidence type="ECO:0000256" key="8">
    <source>
        <dbReference type="ARBA" id="ARBA00023235"/>
    </source>
</evidence>
<evidence type="ECO:0000256" key="12">
    <source>
        <dbReference type="ARBA" id="ARBA00032877"/>
    </source>
</evidence>
<feature type="domain" description="Topo IA-type catalytic" evidence="14">
    <location>
        <begin position="161"/>
        <end position="615"/>
    </location>
</feature>
<evidence type="ECO:0000256" key="9">
    <source>
        <dbReference type="ARBA" id="ARBA00030003"/>
    </source>
</evidence>
<dbReference type="InterPro" id="IPR013826">
    <property type="entry name" value="Topo_IA_cen_sub3"/>
</dbReference>
<gene>
    <name evidence="15" type="ORF">DDZ13_13140</name>
</gene>
<organism evidence="15 16">
    <name type="scientific">Coraliomargarita sinensis</name>
    <dbReference type="NCBI Taxonomy" id="2174842"/>
    <lineage>
        <taxon>Bacteria</taxon>
        <taxon>Pseudomonadati</taxon>
        <taxon>Verrucomicrobiota</taxon>
        <taxon>Opitutia</taxon>
        <taxon>Puniceicoccales</taxon>
        <taxon>Coraliomargaritaceae</taxon>
        <taxon>Coraliomargarita</taxon>
    </lineage>
</organism>
<dbReference type="PROSITE" id="PS00396">
    <property type="entry name" value="TOPO_IA_1"/>
    <property type="match status" value="1"/>
</dbReference>
<dbReference type="InterPro" id="IPR023405">
    <property type="entry name" value="Topo_IA_core_domain"/>
</dbReference>
<dbReference type="GO" id="GO:0003677">
    <property type="term" value="F:DNA binding"/>
    <property type="evidence" value="ECO:0007669"/>
    <property type="project" value="UniProtKB-KW"/>
</dbReference>
<dbReference type="SMART" id="SM00493">
    <property type="entry name" value="TOPRIM"/>
    <property type="match status" value="1"/>
</dbReference>
<evidence type="ECO:0000256" key="6">
    <source>
        <dbReference type="ARBA" id="ARBA00023029"/>
    </source>
</evidence>
<comment type="similarity">
    <text evidence="2">Belongs to the type IA topoisomerase family.</text>
</comment>
<evidence type="ECO:0000259" key="13">
    <source>
        <dbReference type="PROSITE" id="PS50880"/>
    </source>
</evidence>
<dbReference type="FunCoup" id="A0A317ZD33">
    <property type="interactions" value="97"/>
</dbReference>
<dbReference type="GO" id="GO:0006281">
    <property type="term" value="P:DNA repair"/>
    <property type="evidence" value="ECO:0007669"/>
    <property type="project" value="TreeGrafter"/>
</dbReference>
<evidence type="ECO:0000256" key="10">
    <source>
        <dbReference type="ARBA" id="ARBA00031985"/>
    </source>
</evidence>
<accession>A0A317ZD33</accession>
<keyword evidence="16" id="KW-1185">Reference proteome</keyword>
<dbReference type="Gene3D" id="1.10.290.10">
    <property type="entry name" value="Topoisomerase I, domain 4"/>
    <property type="match status" value="1"/>
</dbReference>
<sequence>MKYLIIAEKPSVATDLSRALASKLGKFTKKGKSRDAQYFENDNAAITSAVGHLVELKMPKGPNGKNLPWKFDVLPAIPKTFELQPIEKTHARLKHVLSLAKKKDFDVIVNACDAGREGELIFQYIMDIGNIQKPVKRLWMQSMTTGAIQEAWDKLRDGEQMTNLADAAKCRSESDWLVGLNSTRALTCFRSRHGGFNITAAGRVQTPTLAILAKREREIKAFKPEDYWEVHGDFAVAKGNYPGKWIDPDFKKNPDKPHGRAERIWDKPTADAIQTRCEGKTGIVTEEKKPTKQIAPQLYDLTTLQREAPFTAKNTLALAQALYERHKMLTYPRTDSRYLPEDYIARVKETTRELANSGHPVAKWAADSLENDRIQFSKRVFNNAKVSDHFAIIPTGRVVKLSDAEAKLYDMVVKRFIAVFFPHAEFEVTKRLTTINHTDATDTFLTNGKTLTNPGWLGVYGRVAGVAASKDELVAVDEGEDAKADAVDIEEKATQPPARYTESTLLSAMEGAGKLIDDDELREAMVERGLGTPATRAATIEGLLRQKYIAREGRDLNVTGKGLRLIELCEEMDIKALSSPSMTGDWEAKLNKMERGEIKRDTFMQEINEFTEEVVEKARSHMQAAVNRVFPDLECPCPACGAPRLKQTDATYECREMECDFRVSKHIAGRRLSEEEAKELFTKRELPELDGFVSRFNKPFSGGLRLVQNVTKTGKKGKWKTEFVFDGDEPESAEELSDDQILKSITLENGTEAKLYATDKAYYVPQLKTKDAPEGFRLGKTILQRELQPGEVEKLFTEGKTPLINDFVSKRTKRPFKAYLTLNFDSGKIGFEFPPRAAKKKAAKKKA</sequence>
<evidence type="ECO:0000256" key="4">
    <source>
        <dbReference type="ARBA" id="ARBA00022723"/>
    </source>
</evidence>
<dbReference type="GO" id="GO:0003917">
    <property type="term" value="F:DNA topoisomerase type I (single strand cut, ATP-independent) activity"/>
    <property type="evidence" value="ECO:0007669"/>
    <property type="project" value="UniProtKB-EC"/>
</dbReference>
<dbReference type="SUPFAM" id="SSF56712">
    <property type="entry name" value="Prokaryotic type I DNA topoisomerase"/>
    <property type="match status" value="1"/>
</dbReference>
<dbReference type="InParanoid" id="A0A317ZD33"/>
<dbReference type="OrthoDB" id="9803554at2"/>
<dbReference type="PROSITE" id="PS52039">
    <property type="entry name" value="TOPO_IA_2"/>
    <property type="match status" value="1"/>
</dbReference>
<evidence type="ECO:0000256" key="3">
    <source>
        <dbReference type="ARBA" id="ARBA00012891"/>
    </source>
</evidence>
<dbReference type="InterPro" id="IPR034144">
    <property type="entry name" value="TOPRIM_TopoIII"/>
</dbReference>
<comment type="catalytic activity">
    <reaction evidence="1">
        <text>ATP-independent breakage of single-stranded DNA, followed by passage and rejoining.</text>
        <dbReference type="EC" id="5.6.2.1"/>
    </reaction>
</comment>
<dbReference type="EMBL" id="QHJQ01000011">
    <property type="protein sequence ID" value="PXA03164.1"/>
    <property type="molecule type" value="Genomic_DNA"/>
</dbReference>
<dbReference type="Gene3D" id="1.10.460.10">
    <property type="entry name" value="Topoisomerase I, domain 2"/>
    <property type="match status" value="1"/>
</dbReference>
<dbReference type="Pfam" id="PF13342">
    <property type="entry name" value="Toprim_Crpt"/>
    <property type="match status" value="2"/>
</dbReference>
<dbReference type="CDD" id="cd03362">
    <property type="entry name" value="TOPRIM_TopoIA_TopoIII"/>
    <property type="match status" value="1"/>
</dbReference>
<evidence type="ECO:0000256" key="5">
    <source>
        <dbReference type="ARBA" id="ARBA00022842"/>
    </source>
</evidence>
<keyword evidence="6" id="KW-0799">Topoisomerase</keyword>
<dbReference type="Pfam" id="PF01751">
    <property type="entry name" value="Toprim"/>
    <property type="match status" value="1"/>
</dbReference>
<proteinExistence type="inferred from homology"/>
<dbReference type="InterPro" id="IPR013825">
    <property type="entry name" value="Topo_IA_cen_sub2"/>
</dbReference>
<dbReference type="SMART" id="SM00436">
    <property type="entry name" value="TOP1Bc"/>
    <property type="match status" value="1"/>
</dbReference>
<dbReference type="AlphaFoldDB" id="A0A317ZD33"/>
<dbReference type="GO" id="GO:0006265">
    <property type="term" value="P:DNA topological change"/>
    <property type="evidence" value="ECO:0007669"/>
    <property type="project" value="InterPro"/>
</dbReference>
<evidence type="ECO:0000256" key="2">
    <source>
        <dbReference type="ARBA" id="ARBA00009446"/>
    </source>
</evidence>
<dbReference type="PANTHER" id="PTHR11390:SF21">
    <property type="entry name" value="DNA TOPOISOMERASE 3-ALPHA"/>
    <property type="match status" value="1"/>
</dbReference>
<keyword evidence="7" id="KW-0238">DNA-binding</keyword>
<protein>
    <recommendedName>
        <fullName evidence="3">DNA topoisomerase</fullName>
        <ecNumber evidence="3">5.6.2.1</ecNumber>
    </recommendedName>
    <alternativeName>
        <fullName evidence="12">Omega-protein</fullName>
    </alternativeName>
    <alternativeName>
        <fullName evidence="11">Relaxing enzyme</fullName>
    </alternativeName>
    <alternativeName>
        <fullName evidence="9">Swivelase</fullName>
    </alternativeName>
    <alternativeName>
        <fullName evidence="10">Untwisting enzyme</fullName>
    </alternativeName>
</protein>
<dbReference type="InterPro" id="IPR003601">
    <property type="entry name" value="Topo_IA_2"/>
</dbReference>
<dbReference type="PRINTS" id="PR00417">
    <property type="entry name" value="PRTPISMRASEI"/>
</dbReference>
<reference evidence="15 16" key="1">
    <citation type="submission" date="2018-05" db="EMBL/GenBank/DDBJ databases">
        <title>Coraliomargarita sinensis sp. nov., isolated from a marine solar saltern.</title>
        <authorList>
            <person name="Zhou L.Y."/>
        </authorList>
    </citation>
    <scope>NUCLEOTIDE SEQUENCE [LARGE SCALE GENOMIC DNA]</scope>
    <source>
        <strain evidence="15 16">WN38</strain>
    </source>
</reference>
<evidence type="ECO:0000256" key="7">
    <source>
        <dbReference type="ARBA" id="ARBA00023125"/>
    </source>
</evidence>
<dbReference type="PROSITE" id="PS50880">
    <property type="entry name" value="TOPRIM"/>
    <property type="match status" value="1"/>
</dbReference>
<dbReference type="InterPro" id="IPR013824">
    <property type="entry name" value="Topo_IA_cen_sub1"/>
</dbReference>
<dbReference type="EC" id="5.6.2.1" evidence="3"/>
<evidence type="ECO:0000313" key="15">
    <source>
        <dbReference type="EMBL" id="PXA03164.1"/>
    </source>
</evidence>
<dbReference type="InterPro" id="IPR003602">
    <property type="entry name" value="Topo_IA_DNA-bd_dom"/>
</dbReference>
<dbReference type="InterPro" id="IPR005738">
    <property type="entry name" value="TopoIII"/>
</dbReference>
<dbReference type="SMART" id="SM00437">
    <property type="entry name" value="TOP1Ac"/>
    <property type="match status" value="1"/>
</dbReference>
<comment type="caution">
    <text evidence="15">The sequence shown here is derived from an EMBL/GenBank/DDBJ whole genome shotgun (WGS) entry which is preliminary data.</text>
</comment>
<dbReference type="Gene3D" id="2.70.20.10">
    <property type="entry name" value="Topoisomerase I, domain 3"/>
    <property type="match status" value="1"/>
</dbReference>